<evidence type="ECO:0000259" key="1">
    <source>
        <dbReference type="Pfam" id="PF17930"/>
    </source>
</evidence>
<dbReference type="AlphaFoldDB" id="A0A2M8IVE3"/>
<organism evidence="2 3">
    <name type="scientific">Pseudooceanicola lipolyticus</name>
    <dbReference type="NCBI Taxonomy" id="2029104"/>
    <lineage>
        <taxon>Bacteria</taxon>
        <taxon>Pseudomonadati</taxon>
        <taxon>Pseudomonadota</taxon>
        <taxon>Alphaproteobacteria</taxon>
        <taxon>Rhodobacterales</taxon>
        <taxon>Paracoccaceae</taxon>
        <taxon>Pseudooceanicola</taxon>
    </lineage>
</organism>
<accession>A0A2M8IVE3</accession>
<protein>
    <submittedName>
        <fullName evidence="2">DUF1009 domain-containing protein</fullName>
    </submittedName>
</protein>
<reference evidence="2 3" key="1">
    <citation type="journal article" date="2018" name="Int. J. Syst. Evol. Microbiol.">
        <title>Pseudooceanicola lipolyticus sp. nov., a marine alphaproteobacterium, reclassification of Oceanicola flagellatus as Pseudooceanicola flagellatus comb. nov. and emended description of the genus Pseudooceanicola.</title>
        <authorList>
            <person name="Huang M.-M."/>
            <person name="Guo L.-L."/>
            <person name="Wu Y.-H."/>
            <person name="Lai Q.-L."/>
            <person name="Shao Z.-Z."/>
            <person name="Wang C.-S."/>
            <person name="Wu M."/>
            <person name="Xu X.-W."/>
        </authorList>
    </citation>
    <scope>NUCLEOTIDE SEQUENCE [LARGE SCALE GENOMIC DNA]</scope>
    <source>
        <strain evidence="2 3">157</strain>
    </source>
</reference>
<name>A0A2M8IVE3_9RHOB</name>
<comment type="caution">
    <text evidence="2">The sequence shown here is derived from an EMBL/GenBank/DDBJ whole genome shotgun (WGS) entry which is preliminary data.</text>
</comment>
<dbReference type="EMBL" id="PGTB01000174">
    <property type="protein sequence ID" value="PJE34497.1"/>
    <property type="molecule type" value="Genomic_DNA"/>
</dbReference>
<dbReference type="Gene3D" id="3.40.50.20">
    <property type="match status" value="1"/>
</dbReference>
<proteinExistence type="predicted"/>
<feature type="non-terminal residue" evidence="2">
    <location>
        <position position="102"/>
    </location>
</feature>
<dbReference type="InterPro" id="IPR041255">
    <property type="entry name" value="LpxI_N"/>
</dbReference>
<dbReference type="Proteomes" id="UP000231553">
    <property type="component" value="Unassembled WGS sequence"/>
</dbReference>
<sequence>MLAIIAGQGRLPGLIAGAQPAPPLICALAGFEPEGLAPDLVFRLETLGTLLQQLQARGVTEICLAGAVRRPPVDPAAIDTATRPLIPRLTAALSRGDDEVAQ</sequence>
<evidence type="ECO:0000313" key="3">
    <source>
        <dbReference type="Proteomes" id="UP000231553"/>
    </source>
</evidence>
<keyword evidence="3" id="KW-1185">Reference proteome</keyword>
<feature type="domain" description="LpxI N-terminal" evidence="1">
    <location>
        <begin position="2"/>
        <end position="99"/>
    </location>
</feature>
<gene>
    <name evidence="2" type="ORF">CVM52_21995</name>
</gene>
<evidence type="ECO:0000313" key="2">
    <source>
        <dbReference type="EMBL" id="PJE34497.1"/>
    </source>
</evidence>
<dbReference type="Pfam" id="PF17930">
    <property type="entry name" value="LpxI_N"/>
    <property type="match status" value="1"/>
</dbReference>